<evidence type="ECO:0000313" key="2">
    <source>
        <dbReference type="Proteomes" id="UP000547931"/>
    </source>
</evidence>
<gene>
    <name evidence="1" type="ORF">C5470_21000</name>
</gene>
<dbReference type="InterPro" id="IPR048982">
    <property type="entry name" value="PirA-like"/>
</dbReference>
<sequence length="102" mass="11654">MILTNFKLFLNPGQTSEAYKNGNIAIPIRWNNIVITNKGQAVIRVSNFWASPFGEYEFYNSIDVWPGENKLLNAPPNAIYYYKITATNLDATQTTEAEFTWV</sequence>
<protein>
    <submittedName>
        <fullName evidence="1">Uncharacterized protein</fullName>
    </submittedName>
</protein>
<keyword evidence="2" id="KW-1185">Reference proteome</keyword>
<proteinExistence type="predicted"/>
<name>A0A7X5QQV3_9GAMM</name>
<dbReference type="AlphaFoldDB" id="A0A7X5QQV3"/>
<organism evidence="1 2">
    <name type="scientific">Photorhabdus stackebrandtii</name>
    <dbReference type="NCBI Taxonomy" id="1123042"/>
    <lineage>
        <taxon>Bacteria</taxon>
        <taxon>Pseudomonadati</taxon>
        <taxon>Pseudomonadota</taxon>
        <taxon>Gammaproteobacteria</taxon>
        <taxon>Enterobacterales</taxon>
        <taxon>Morganellaceae</taxon>
        <taxon>Photorhabdus</taxon>
    </lineage>
</organism>
<accession>A0A7X5QQV3</accession>
<dbReference type="RefSeq" id="WP_166291642.1">
    <property type="nucleotide sequence ID" value="NZ_CAWPIE010000052.1"/>
</dbReference>
<dbReference type="EMBL" id="PUJV01000052">
    <property type="protein sequence ID" value="NHB98669.1"/>
    <property type="molecule type" value="Genomic_DNA"/>
</dbReference>
<evidence type="ECO:0000313" key="1">
    <source>
        <dbReference type="EMBL" id="NHB98669.1"/>
    </source>
</evidence>
<dbReference type="Proteomes" id="UP000547931">
    <property type="component" value="Unassembled WGS sequence"/>
</dbReference>
<reference evidence="1 2" key="1">
    <citation type="submission" date="2018-02" db="EMBL/GenBank/DDBJ databases">
        <authorList>
            <person name="Machado R.A."/>
        </authorList>
    </citation>
    <scope>NUCLEOTIDE SEQUENCE [LARGE SCALE GENOMIC DNA]</scope>
    <source>
        <strain evidence="1 2">DSM 23271</strain>
    </source>
</reference>
<dbReference type="Pfam" id="PF21510">
    <property type="entry name" value="PirA-like"/>
    <property type="match status" value="1"/>
</dbReference>
<comment type="caution">
    <text evidence="1">The sequence shown here is derived from an EMBL/GenBank/DDBJ whole genome shotgun (WGS) entry which is preliminary data.</text>
</comment>